<dbReference type="AlphaFoldDB" id="A0A934R5G6"/>
<dbReference type="RefSeq" id="WP_200350567.1">
    <property type="nucleotide sequence ID" value="NZ_BAABHZ010000008.1"/>
</dbReference>
<reference evidence="1" key="1">
    <citation type="submission" date="2021-01" db="EMBL/GenBank/DDBJ databases">
        <title>Modified the classification status of verrucomicrobia.</title>
        <authorList>
            <person name="Feng X."/>
        </authorList>
    </citation>
    <scope>NUCLEOTIDE SEQUENCE</scope>
    <source>
        <strain evidence="1">JCM 18052</strain>
    </source>
</reference>
<accession>A0A934R5G6</accession>
<gene>
    <name evidence="1" type="ORF">JIN84_08260</name>
</gene>
<organism evidence="1 2">
    <name type="scientific">Luteolibacter yonseiensis</name>
    <dbReference type="NCBI Taxonomy" id="1144680"/>
    <lineage>
        <taxon>Bacteria</taxon>
        <taxon>Pseudomonadati</taxon>
        <taxon>Verrucomicrobiota</taxon>
        <taxon>Verrucomicrobiia</taxon>
        <taxon>Verrucomicrobiales</taxon>
        <taxon>Verrucomicrobiaceae</taxon>
        <taxon>Luteolibacter</taxon>
    </lineage>
</organism>
<evidence type="ECO:0000313" key="1">
    <source>
        <dbReference type="EMBL" id="MBK1815605.1"/>
    </source>
</evidence>
<proteinExistence type="predicted"/>
<comment type="caution">
    <text evidence="1">The sequence shown here is derived from an EMBL/GenBank/DDBJ whole genome shotgun (WGS) entry which is preliminary data.</text>
</comment>
<dbReference type="EMBL" id="JAENIK010000009">
    <property type="protein sequence ID" value="MBK1815605.1"/>
    <property type="molecule type" value="Genomic_DNA"/>
</dbReference>
<dbReference type="Proteomes" id="UP000600139">
    <property type="component" value="Unassembled WGS sequence"/>
</dbReference>
<evidence type="ECO:0000313" key="2">
    <source>
        <dbReference type="Proteomes" id="UP000600139"/>
    </source>
</evidence>
<name>A0A934R5G6_9BACT</name>
<keyword evidence="2" id="KW-1185">Reference proteome</keyword>
<sequence>MLFLQGCSEKLETKIIQQAESPDGSLVATVFIKEGDATLPLMVDVYLGAKGDEIPAFGNVFRGNHSEKARVAWVDNKKLEIISDSEPFLLMKEYAGVNFELKSNK</sequence>
<protein>
    <submittedName>
        <fullName evidence="1">Uncharacterized protein</fullName>
    </submittedName>
</protein>